<feature type="region of interest" description="Disordered" evidence="1">
    <location>
        <begin position="202"/>
        <end position="228"/>
    </location>
</feature>
<dbReference type="InterPro" id="IPR013382">
    <property type="entry name" value="CRISPR-assoc_prot_Cse2"/>
</dbReference>
<dbReference type="RefSeq" id="WP_249738562.1">
    <property type="nucleotide sequence ID" value="NZ_JAKNCJ010000015.1"/>
</dbReference>
<organism evidence="2 3">
    <name type="scientific">Brachybacterium equifaecis</name>
    <dbReference type="NCBI Taxonomy" id="2910770"/>
    <lineage>
        <taxon>Bacteria</taxon>
        <taxon>Bacillati</taxon>
        <taxon>Actinomycetota</taxon>
        <taxon>Actinomycetes</taxon>
        <taxon>Micrococcales</taxon>
        <taxon>Dermabacteraceae</taxon>
        <taxon>Brachybacterium</taxon>
    </lineage>
</organism>
<evidence type="ECO:0000256" key="1">
    <source>
        <dbReference type="SAM" id="MobiDB-lite"/>
    </source>
</evidence>
<dbReference type="NCBIfam" id="TIGR02548">
    <property type="entry name" value="casB_cse2"/>
    <property type="match status" value="1"/>
</dbReference>
<comment type="caution">
    <text evidence="2">The sequence shown here is derived from an EMBL/GenBank/DDBJ whole genome shotgun (WGS) entry which is preliminary data.</text>
</comment>
<protein>
    <submittedName>
        <fullName evidence="2">Type I-E CRISPR-associated protein Cse2/CasB</fullName>
    </submittedName>
</protein>
<dbReference type="Proteomes" id="UP001203761">
    <property type="component" value="Unassembled WGS sequence"/>
</dbReference>
<accession>A0ABT0R4U3</accession>
<feature type="compositionally biased region" description="Low complexity" evidence="1">
    <location>
        <begin position="212"/>
        <end position="228"/>
    </location>
</feature>
<gene>
    <name evidence="2" type="primary">casB</name>
    <name evidence="2" type="ORF">Bequi_14060</name>
</gene>
<evidence type="ECO:0000313" key="2">
    <source>
        <dbReference type="EMBL" id="MCL6424488.1"/>
    </source>
</evidence>
<dbReference type="InterPro" id="IPR038287">
    <property type="entry name" value="Cse2_sf"/>
</dbReference>
<sequence>MTSDLDPTHNKELSARTAELSDAVGTSVVTLQAQFLGSRGERQQAQARGRLAVLRRSAGFTPEQHPLALQDVLDALDPALRQEDLGRGDAASPTERAAFDAMTLFALHMQSATEPMHVRGRSFGSAMSLLRSRSESGSLKPRFDALLAARDQRSRLTHARSLITLLRGEKIGFDYGMFARDLRTLASPHRAGVLLRWGRDFATPPRRSPEGTSSDSAAASALPATPSA</sequence>
<dbReference type="Gene3D" id="1.10.520.40">
    <property type="entry name" value="CRISPR-associated protein Cse2"/>
    <property type="match status" value="1"/>
</dbReference>
<dbReference type="CDD" id="cd09731">
    <property type="entry name" value="Cse2_I-E"/>
    <property type="match status" value="1"/>
</dbReference>
<dbReference type="Pfam" id="PF09485">
    <property type="entry name" value="CRISPR_Cse2"/>
    <property type="match status" value="1"/>
</dbReference>
<name>A0ABT0R4U3_9MICO</name>
<reference evidence="2" key="1">
    <citation type="submission" date="2022-02" db="EMBL/GenBank/DDBJ databases">
        <authorList>
            <person name="Lee M."/>
            <person name="Kim S.-J."/>
            <person name="Jung M.-Y."/>
        </authorList>
    </citation>
    <scope>NUCLEOTIDE SEQUENCE</scope>
    <source>
        <strain evidence="2">JHP9</strain>
    </source>
</reference>
<keyword evidence="3" id="KW-1185">Reference proteome</keyword>
<evidence type="ECO:0000313" key="3">
    <source>
        <dbReference type="Proteomes" id="UP001203761"/>
    </source>
</evidence>
<dbReference type="EMBL" id="JAKNCJ010000015">
    <property type="protein sequence ID" value="MCL6424488.1"/>
    <property type="molecule type" value="Genomic_DNA"/>
</dbReference>
<proteinExistence type="predicted"/>